<dbReference type="OrthoDB" id="408631at2759"/>
<dbReference type="EMBL" id="JANBTW010000177">
    <property type="protein sequence ID" value="KAJ2668799.1"/>
    <property type="molecule type" value="Genomic_DNA"/>
</dbReference>
<protein>
    <recommendedName>
        <fullName evidence="2">Alpha/beta hydrolase fold-3 domain-containing protein</fullName>
    </recommendedName>
</protein>
<dbReference type="SUPFAM" id="SSF53474">
    <property type="entry name" value="alpha/beta-Hydrolases"/>
    <property type="match status" value="1"/>
</dbReference>
<dbReference type="InterPro" id="IPR029058">
    <property type="entry name" value="AB_hydrolase_fold"/>
</dbReference>
<gene>
    <name evidence="3" type="ORF">GGI25_006354</name>
</gene>
<evidence type="ECO:0000313" key="4">
    <source>
        <dbReference type="Proteomes" id="UP001151518"/>
    </source>
</evidence>
<dbReference type="InterPro" id="IPR050300">
    <property type="entry name" value="GDXG_lipolytic_enzyme"/>
</dbReference>
<comment type="caution">
    <text evidence="3">The sequence shown here is derived from an EMBL/GenBank/DDBJ whole genome shotgun (WGS) entry which is preliminary data.</text>
</comment>
<dbReference type="GO" id="GO:0016787">
    <property type="term" value="F:hydrolase activity"/>
    <property type="evidence" value="ECO:0007669"/>
    <property type="project" value="UniProtKB-KW"/>
</dbReference>
<keyword evidence="1" id="KW-0378">Hydrolase</keyword>
<accession>A0A9W8KUW3</accession>
<dbReference type="Pfam" id="PF07859">
    <property type="entry name" value="Abhydrolase_3"/>
    <property type="match status" value="1"/>
</dbReference>
<dbReference type="Gene3D" id="3.40.50.1820">
    <property type="entry name" value="alpha/beta hydrolase"/>
    <property type="match status" value="1"/>
</dbReference>
<dbReference type="PANTHER" id="PTHR48081:SF8">
    <property type="entry name" value="ALPHA_BETA HYDROLASE FOLD-3 DOMAIN-CONTAINING PROTEIN-RELATED"/>
    <property type="match status" value="1"/>
</dbReference>
<organism evidence="3 4">
    <name type="scientific">Coemansia spiralis</name>
    <dbReference type="NCBI Taxonomy" id="417178"/>
    <lineage>
        <taxon>Eukaryota</taxon>
        <taxon>Fungi</taxon>
        <taxon>Fungi incertae sedis</taxon>
        <taxon>Zoopagomycota</taxon>
        <taxon>Kickxellomycotina</taxon>
        <taxon>Kickxellomycetes</taxon>
        <taxon>Kickxellales</taxon>
        <taxon>Kickxellaceae</taxon>
        <taxon>Coemansia</taxon>
    </lineage>
</organism>
<name>A0A9W8KUW3_9FUNG</name>
<dbReference type="AlphaFoldDB" id="A0A9W8KUW3"/>
<evidence type="ECO:0000313" key="3">
    <source>
        <dbReference type="EMBL" id="KAJ2668799.1"/>
    </source>
</evidence>
<evidence type="ECO:0000259" key="2">
    <source>
        <dbReference type="Pfam" id="PF07859"/>
    </source>
</evidence>
<reference evidence="3" key="1">
    <citation type="submission" date="2022-07" db="EMBL/GenBank/DDBJ databases">
        <title>Phylogenomic reconstructions and comparative analyses of Kickxellomycotina fungi.</title>
        <authorList>
            <person name="Reynolds N.K."/>
            <person name="Stajich J.E."/>
            <person name="Barry K."/>
            <person name="Grigoriev I.V."/>
            <person name="Crous P."/>
            <person name="Smith M.E."/>
        </authorList>
    </citation>
    <scope>NUCLEOTIDE SEQUENCE</scope>
    <source>
        <strain evidence="3">NRRL 3115</strain>
    </source>
</reference>
<sequence>MSAKDFEIFNKDILSRLPGVGDAEVTEEENRMAKQVGRRFFTTLGTHTTTSEPEISIPGSFGHYRIFNYHVDHPPFKAGDAEIERKLDAVHRAGSSGNSMVVAALPTMGLEDQPICEGEKILVFLNGGGFATSDTPLSKWLYLRLSRELSSQRVFVPRYSTIPQSVFPRALYDTYTAYLYLVEKGFRPGDITFVAVSAGCNLAMATMLLLQMNQREVPRGCILISPLLDLTIKHGSWTRNQEHCVLPYVSLENSKCLARVYYGDGENQEDFAKKMENPLVSPFYGTAEGLPRMQIHVGECEVLLDEATDFASKVKAQGGCAELLVYPKTNHYTIMRGKTQLDKLYGAMQRFIEAEK</sequence>
<dbReference type="InterPro" id="IPR013094">
    <property type="entry name" value="AB_hydrolase_3"/>
</dbReference>
<dbReference type="PANTHER" id="PTHR48081">
    <property type="entry name" value="AB HYDROLASE SUPERFAMILY PROTEIN C4A8.06C"/>
    <property type="match status" value="1"/>
</dbReference>
<proteinExistence type="predicted"/>
<evidence type="ECO:0000256" key="1">
    <source>
        <dbReference type="ARBA" id="ARBA00022801"/>
    </source>
</evidence>
<dbReference type="Proteomes" id="UP001151518">
    <property type="component" value="Unassembled WGS sequence"/>
</dbReference>
<feature type="domain" description="Alpha/beta hydrolase fold-3" evidence="2">
    <location>
        <begin position="122"/>
        <end position="332"/>
    </location>
</feature>